<evidence type="ECO:0000313" key="12">
    <source>
        <dbReference type="Proteomes" id="UP000321569"/>
    </source>
</evidence>
<evidence type="ECO:0000256" key="7">
    <source>
        <dbReference type="ARBA" id="ARBA00048169"/>
    </source>
</evidence>
<dbReference type="RefSeq" id="WP_056983027.1">
    <property type="nucleotide sequence ID" value="NZ_BKAM01000001.1"/>
</dbReference>
<dbReference type="EC" id="2.5.1.61" evidence="8"/>
<comment type="subunit">
    <text evidence="4 8">Monomer.</text>
</comment>
<evidence type="ECO:0000313" key="11">
    <source>
        <dbReference type="EMBL" id="GEP71557.1"/>
    </source>
</evidence>
<comment type="similarity">
    <text evidence="3 8">Belongs to the HMBS family.</text>
</comment>
<dbReference type="Proteomes" id="UP000321569">
    <property type="component" value="Unassembled WGS sequence"/>
</dbReference>
<keyword evidence="5 8" id="KW-0808">Transferase</keyword>
<dbReference type="STRING" id="1423795.FD12_GL000627"/>
<dbReference type="SUPFAM" id="SSF54782">
    <property type="entry name" value="Porphobilinogen deaminase (hydroxymethylbilane synthase), C-terminal domain"/>
    <property type="match status" value="1"/>
</dbReference>
<dbReference type="GO" id="GO:0004418">
    <property type="term" value="F:hydroxymethylbilane synthase activity"/>
    <property type="evidence" value="ECO:0007669"/>
    <property type="project" value="UniProtKB-UniRule"/>
</dbReference>
<dbReference type="NCBIfam" id="TIGR00212">
    <property type="entry name" value="hemC"/>
    <property type="match status" value="1"/>
</dbReference>
<dbReference type="EMBL" id="BKAM01000001">
    <property type="protein sequence ID" value="GEP71557.1"/>
    <property type="molecule type" value="Genomic_DNA"/>
</dbReference>
<dbReference type="FunFam" id="3.40.190.10:FF:000086">
    <property type="entry name" value="Probable porphobilinogen deaminase"/>
    <property type="match status" value="1"/>
</dbReference>
<evidence type="ECO:0000256" key="6">
    <source>
        <dbReference type="ARBA" id="ARBA00023244"/>
    </source>
</evidence>
<feature type="domain" description="Porphobilinogen deaminase N-terminal" evidence="9">
    <location>
        <begin position="7"/>
        <end position="213"/>
    </location>
</feature>
<keyword evidence="6 8" id="KW-0627">Porphyrin biosynthesis</keyword>
<comment type="caution">
    <text evidence="11">The sequence shown here is derived from an EMBL/GenBank/DDBJ whole genome shotgun (WGS) entry which is preliminary data.</text>
</comment>
<comment type="cofactor">
    <cofactor evidence="8">
        <name>dipyrromethane</name>
        <dbReference type="ChEBI" id="CHEBI:60342"/>
    </cofactor>
    <text evidence="8">Binds 1 dipyrromethane group covalently.</text>
</comment>
<dbReference type="Pfam" id="PF03900">
    <property type="entry name" value="Porphobil_deamC"/>
    <property type="match status" value="1"/>
</dbReference>
<dbReference type="InterPro" id="IPR022417">
    <property type="entry name" value="Porphobilin_deaminase_N"/>
</dbReference>
<dbReference type="InterPro" id="IPR000860">
    <property type="entry name" value="HemC"/>
</dbReference>
<feature type="modified residue" description="S-(dipyrrolylmethanemethyl)cysteine" evidence="8">
    <location>
        <position position="243"/>
    </location>
</feature>
<sequence length="303" mass="33144">MEKVKVVGTRGSKLAVVQTKIVVDLLAKKFPDIRFEIKTITTQGDRNLKDSLQKIGGKGVFVKEIEQELYDHTIDFAVHSLKDVTPKLSDGLVIGAVLKRASPYDCLITPHQISDFSEIPQGARIGTNSSRRQGQLLNARPDLKIVPIRGNVETRIKKIATDKLFGVVLAVSGLKRLGVDLSKYTQLPLKDVIIPAAGQGAIAVECREDDSDTLAVLDAINDQETRDCVTIERNFLGELGGSCNFPIGSFASKQANEYVFEGLVASIDGQHLFKKQAHQKSVEHFGEQIADDLISEGALKIIQ</sequence>
<evidence type="ECO:0000256" key="3">
    <source>
        <dbReference type="ARBA" id="ARBA00005638"/>
    </source>
</evidence>
<feature type="domain" description="Porphobilinogen deaminase C-terminal" evidence="10">
    <location>
        <begin position="228"/>
        <end position="293"/>
    </location>
</feature>
<reference evidence="11 12" key="1">
    <citation type="submission" date="2019-07" db="EMBL/GenBank/DDBJ databases">
        <title>Whole genome shotgun sequence of Lactobacillus rapi NBRC 109618.</title>
        <authorList>
            <person name="Hosoyama A."/>
            <person name="Uohara A."/>
            <person name="Ohji S."/>
            <person name="Ichikawa N."/>
        </authorList>
    </citation>
    <scope>NUCLEOTIDE SEQUENCE [LARGE SCALE GENOMIC DNA]</scope>
    <source>
        <strain evidence="11 12">NBRC 109618</strain>
    </source>
</reference>
<evidence type="ECO:0000259" key="10">
    <source>
        <dbReference type="Pfam" id="PF03900"/>
    </source>
</evidence>
<dbReference type="FunFam" id="3.40.190.10:FF:000005">
    <property type="entry name" value="Porphobilinogen deaminase"/>
    <property type="match status" value="1"/>
</dbReference>
<accession>A0A512PK23</accession>
<dbReference type="PANTHER" id="PTHR11557">
    <property type="entry name" value="PORPHOBILINOGEN DEAMINASE"/>
    <property type="match status" value="1"/>
</dbReference>
<dbReference type="AlphaFoldDB" id="A0A512PK23"/>
<dbReference type="GO" id="GO:0005737">
    <property type="term" value="C:cytoplasm"/>
    <property type="evidence" value="ECO:0007669"/>
    <property type="project" value="UniProtKB-UniRule"/>
</dbReference>
<dbReference type="GO" id="GO:0006782">
    <property type="term" value="P:protoporphyrinogen IX biosynthetic process"/>
    <property type="evidence" value="ECO:0007669"/>
    <property type="project" value="UniProtKB-UniRule"/>
</dbReference>
<dbReference type="InterPro" id="IPR022418">
    <property type="entry name" value="Porphobilinogen_deaminase_C"/>
</dbReference>
<dbReference type="PANTHER" id="PTHR11557:SF0">
    <property type="entry name" value="PORPHOBILINOGEN DEAMINASE"/>
    <property type="match status" value="1"/>
</dbReference>
<dbReference type="InterPro" id="IPR036803">
    <property type="entry name" value="Porphobilinogen_deaminase_C_sf"/>
</dbReference>
<dbReference type="PRINTS" id="PR00151">
    <property type="entry name" value="PORPHBDMNASE"/>
</dbReference>
<comment type="function">
    <text evidence="1 8">Tetrapolymerization of the monopyrrole PBG into the hydroxymethylbilane pre-uroporphyrinogen in several discrete steps.</text>
</comment>
<proteinExistence type="inferred from homology"/>
<dbReference type="Pfam" id="PF01379">
    <property type="entry name" value="Porphobil_deam"/>
    <property type="match status" value="1"/>
</dbReference>
<dbReference type="HAMAP" id="MF_00260">
    <property type="entry name" value="Porphobil_deam"/>
    <property type="match status" value="1"/>
</dbReference>
<dbReference type="Gene3D" id="3.40.190.10">
    <property type="entry name" value="Periplasmic binding protein-like II"/>
    <property type="match status" value="2"/>
</dbReference>
<evidence type="ECO:0000256" key="5">
    <source>
        <dbReference type="ARBA" id="ARBA00022679"/>
    </source>
</evidence>
<dbReference type="Gene3D" id="3.30.160.40">
    <property type="entry name" value="Porphobilinogen deaminase, C-terminal domain"/>
    <property type="match status" value="1"/>
</dbReference>
<evidence type="ECO:0000259" key="9">
    <source>
        <dbReference type="Pfam" id="PF01379"/>
    </source>
</evidence>
<organism evidence="11 12">
    <name type="scientific">Lentilactobacillus rapi</name>
    <dbReference type="NCBI Taxonomy" id="481723"/>
    <lineage>
        <taxon>Bacteria</taxon>
        <taxon>Bacillati</taxon>
        <taxon>Bacillota</taxon>
        <taxon>Bacilli</taxon>
        <taxon>Lactobacillales</taxon>
        <taxon>Lactobacillaceae</taxon>
        <taxon>Lentilactobacillus</taxon>
    </lineage>
</organism>
<evidence type="ECO:0000256" key="2">
    <source>
        <dbReference type="ARBA" id="ARBA00004735"/>
    </source>
</evidence>
<comment type="miscellaneous">
    <text evidence="8">The porphobilinogen subunits are added to the dipyrromethane group.</text>
</comment>
<gene>
    <name evidence="8 11" type="primary">hemC</name>
    <name evidence="11" type="ORF">LRA02_04250</name>
</gene>
<comment type="catalytic activity">
    <reaction evidence="7 8">
        <text>4 porphobilinogen + H2O = hydroxymethylbilane + 4 NH4(+)</text>
        <dbReference type="Rhea" id="RHEA:13185"/>
        <dbReference type="ChEBI" id="CHEBI:15377"/>
        <dbReference type="ChEBI" id="CHEBI:28938"/>
        <dbReference type="ChEBI" id="CHEBI:57845"/>
        <dbReference type="ChEBI" id="CHEBI:58126"/>
        <dbReference type="EC" id="2.5.1.61"/>
    </reaction>
</comment>
<evidence type="ECO:0000256" key="4">
    <source>
        <dbReference type="ARBA" id="ARBA00011245"/>
    </source>
</evidence>
<comment type="pathway">
    <text evidence="2">Porphyrin-containing compound metabolism; protoporphyrin-IX biosynthesis; coproporphyrinogen-III from 5-aminolevulinate: step 2/4.</text>
</comment>
<name>A0A512PK23_9LACO</name>
<dbReference type="OrthoDB" id="9810298at2"/>
<protein>
    <recommendedName>
        <fullName evidence="8">Porphobilinogen deaminase</fullName>
        <shortName evidence="8">PBG</shortName>
        <ecNumber evidence="8">2.5.1.61</ecNumber>
    </recommendedName>
    <alternativeName>
        <fullName evidence="8">Hydroxymethylbilane synthase</fullName>
        <shortName evidence="8">HMBS</shortName>
    </alternativeName>
    <alternativeName>
        <fullName evidence="8">Pre-uroporphyrinogen synthase</fullName>
    </alternativeName>
</protein>
<evidence type="ECO:0000256" key="8">
    <source>
        <dbReference type="HAMAP-Rule" id="MF_00260"/>
    </source>
</evidence>
<dbReference type="PIRSF" id="PIRSF001438">
    <property type="entry name" value="4pyrrol_synth_OHMeBilane_synth"/>
    <property type="match status" value="1"/>
</dbReference>
<evidence type="ECO:0000256" key="1">
    <source>
        <dbReference type="ARBA" id="ARBA00002869"/>
    </source>
</evidence>
<dbReference type="SUPFAM" id="SSF53850">
    <property type="entry name" value="Periplasmic binding protein-like II"/>
    <property type="match status" value="1"/>
</dbReference>